<evidence type="ECO:0000313" key="1">
    <source>
        <dbReference type="EMBL" id="RDV14723.1"/>
    </source>
</evidence>
<keyword evidence="2" id="KW-1185">Reference proteome</keyword>
<accession>A0A3D8LBK0</accession>
<gene>
    <name evidence="1" type="ORF">DXT99_13155</name>
</gene>
<protein>
    <submittedName>
        <fullName evidence="1">Uncharacterized protein</fullName>
    </submittedName>
</protein>
<evidence type="ECO:0000313" key="2">
    <source>
        <dbReference type="Proteomes" id="UP000256708"/>
    </source>
</evidence>
<sequence>MLAFRLAGGALLFSLMGVGALLEKSKQKNQDNSKLAERSNIELSNGALGSLVCFVVSVV</sequence>
<dbReference type="EMBL" id="QRGR01000013">
    <property type="protein sequence ID" value="RDV14723.1"/>
    <property type="molecule type" value="Genomic_DNA"/>
</dbReference>
<organism evidence="1 2">
    <name type="scientific">Pontibacter diazotrophicus</name>
    <dbReference type="NCBI Taxonomy" id="1400979"/>
    <lineage>
        <taxon>Bacteria</taxon>
        <taxon>Pseudomonadati</taxon>
        <taxon>Bacteroidota</taxon>
        <taxon>Cytophagia</taxon>
        <taxon>Cytophagales</taxon>
        <taxon>Hymenobacteraceae</taxon>
        <taxon>Pontibacter</taxon>
    </lineage>
</organism>
<dbReference type="Proteomes" id="UP000256708">
    <property type="component" value="Unassembled WGS sequence"/>
</dbReference>
<name>A0A3D8LBK0_9BACT</name>
<reference evidence="2" key="1">
    <citation type="submission" date="2018-08" db="EMBL/GenBank/DDBJ databases">
        <authorList>
            <person name="Liu Z.-W."/>
            <person name="Du Z.-J."/>
        </authorList>
    </citation>
    <scope>NUCLEOTIDE SEQUENCE [LARGE SCALE GENOMIC DNA]</scope>
    <source>
        <strain evidence="2">H4X</strain>
    </source>
</reference>
<proteinExistence type="predicted"/>
<comment type="caution">
    <text evidence="1">The sequence shown here is derived from an EMBL/GenBank/DDBJ whole genome shotgun (WGS) entry which is preliminary data.</text>
</comment>
<dbReference type="AlphaFoldDB" id="A0A3D8LBK0"/>